<feature type="region of interest" description="Disordered" evidence="1">
    <location>
        <begin position="1"/>
        <end position="20"/>
    </location>
</feature>
<organism evidence="3 4">
    <name type="scientific">Hibiscus syriacus</name>
    <name type="common">Rose of Sharon</name>
    <dbReference type="NCBI Taxonomy" id="106335"/>
    <lineage>
        <taxon>Eukaryota</taxon>
        <taxon>Viridiplantae</taxon>
        <taxon>Streptophyta</taxon>
        <taxon>Embryophyta</taxon>
        <taxon>Tracheophyta</taxon>
        <taxon>Spermatophyta</taxon>
        <taxon>Magnoliopsida</taxon>
        <taxon>eudicotyledons</taxon>
        <taxon>Gunneridae</taxon>
        <taxon>Pentapetalae</taxon>
        <taxon>rosids</taxon>
        <taxon>malvids</taxon>
        <taxon>Malvales</taxon>
        <taxon>Malvaceae</taxon>
        <taxon>Malvoideae</taxon>
        <taxon>Hibiscus</taxon>
    </lineage>
</organism>
<evidence type="ECO:0000313" key="3">
    <source>
        <dbReference type="EMBL" id="KAE8712524.1"/>
    </source>
</evidence>
<keyword evidence="4" id="KW-1185">Reference proteome</keyword>
<dbReference type="Pfam" id="PF25772">
    <property type="entry name" value="HEAT_RRP12_N"/>
    <property type="match status" value="1"/>
</dbReference>
<proteinExistence type="predicted"/>
<evidence type="ECO:0000313" key="4">
    <source>
        <dbReference type="Proteomes" id="UP000436088"/>
    </source>
</evidence>
<comment type="caution">
    <text evidence="3">The sequence shown here is derived from an EMBL/GenBank/DDBJ whole genome shotgun (WGS) entry which is preliminary data.</text>
</comment>
<sequence length="197" mass="22050">MEGIELEGFDQFPDSPTGDFAIDTPSLLEIRSRRQPTPLRHRRCNGSRTEGARSASHTGRLLRRHLFFHRPSRLRTGFSSSRRSVSHHCPFSLLPRYADVGFEMLSSVMIVGDKVNWSDISQNYSVMIGYLTDSHSKVRRQSHLCIRDVLQSFRGMPVLAPASEAISNMLERFLLLAGGSNANSSEGAKGAQEVLYV</sequence>
<evidence type="ECO:0000256" key="1">
    <source>
        <dbReference type="SAM" id="MobiDB-lite"/>
    </source>
</evidence>
<dbReference type="PANTHER" id="PTHR48445:SF1">
    <property type="entry name" value="OS02G0782100 PROTEIN"/>
    <property type="match status" value="1"/>
</dbReference>
<dbReference type="Proteomes" id="UP000436088">
    <property type="component" value="Unassembled WGS sequence"/>
</dbReference>
<accession>A0A6A3B5X1</accession>
<evidence type="ECO:0000259" key="2">
    <source>
        <dbReference type="Pfam" id="PF25772"/>
    </source>
</evidence>
<protein>
    <recommendedName>
        <fullName evidence="2">RRP12 N-terminal HEAT domain-containing protein</fullName>
    </recommendedName>
</protein>
<name>A0A6A3B5X1_HIBSY</name>
<dbReference type="PANTHER" id="PTHR48445">
    <property type="entry name" value="OS02G0782100 PROTEIN"/>
    <property type="match status" value="1"/>
</dbReference>
<feature type="region of interest" description="Disordered" evidence="1">
    <location>
        <begin position="33"/>
        <end position="57"/>
    </location>
</feature>
<reference evidence="3" key="1">
    <citation type="submission" date="2019-09" db="EMBL/GenBank/DDBJ databases">
        <title>Draft genome information of white flower Hibiscus syriacus.</title>
        <authorList>
            <person name="Kim Y.-M."/>
        </authorList>
    </citation>
    <scope>NUCLEOTIDE SEQUENCE [LARGE SCALE GENOMIC DNA]</scope>
    <source>
        <strain evidence="3">YM2019G1</strain>
    </source>
</reference>
<feature type="domain" description="RRP12 N-terminal HEAT" evidence="2">
    <location>
        <begin position="101"/>
        <end position="197"/>
    </location>
</feature>
<dbReference type="InterPro" id="IPR057860">
    <property type="entry name" value="HEAT_RRP12_N"/>
</dbReference>
<gene>
    <name evidence="3" type="ORF">F3Y22_tig00110247pilonHSYRG00038</name>
</gene>
<dbReference type="EMBL" id="VEPZ02000894">
    <property type="protein sequence ID" value="KAE8712524.1"/>
    <property type="molecule type" value="Genomic_DNA"/>
</dbReference>
<dbReference type="AlphaFoldDB" id="A0A6A3B5X1"/>